<evidence type="ECO:0000313" key="3">
    <source>
        <dbReference type="Proteomes" id="UP001303373"/>
    </source>
</evidence>
<proteinExistence type="predicted"/>
<reference evidence="2 3" key="1">
    <citation type="submission" date="2023-11" db="EMBL/GenBank/DDBJ databases">
        <title>An acidophilic fungus is an integral part of prey digestion in a carnivorous sundew plant.</title>
        <authorList>
            <person name="Tsai I.J."/>
        </authorList>
    </citation>
    <scope>NUCLEOTIDE SEQUENCE [LARGE SCALE GENOMIC DNA]</scope>
    <source>
        <strain evidence="2">169a</strain>
    </source>
</reference>
<feature type="region of interest" description="Disordered" evidence="1">
    <location>
        <begin position="67"/>
        <end position="258"/>
    </location>
</feature>
<organism evidence="2 3">
    <name type="scientific">Acrodontium crateriforme</name>
    <dbReference type="NCBI Taxonomy" id="150365"/>
    <lineage>
        <taxon>Eukaryota</taxon>
        <taxon>Fungi</taxon>
        <taxon>Dikarya</taxon>
        <taxon>Ascomycota</taxon>
        <taxon>Pezizomycotina</taxon>
        <taxon>Dothideomycetes</taxon>
        <taxon>Dothideomycetidae</taxon>
        <taxon>Mycosphaerellales</taxon>
        <taxon>Teratosphaeriaceae</taxon>
        <taxon>Acrodontium</taxon>
    </lineage>
</organism>
<feature type="compositionally biased region" description="Polar residues" evidence="1">
    <location>
        <begin position="9"/>
        <end position="22"/>
    </location>
</feature>
<dbReference type="EMBL" id="CP138590">
    <property type="protein sequence ID" value="WPH03832.1"/>
    <property type="molecule type" value="Genomic_DNA"/>
</dbReference>
<keyword evidence="3" id="KW-1185">Reference proteome</keyword>
<feature type="compositionally biased region" description="Basic and acidic residues" evidence="1">
    <location>
        <begin position="242"/>
        <end position="252"/>
    </location>
</feature>
<evidence type="ECO:0000313" key="2">
    <source>
        <dbReference type="EMBL" id="WPH03832.1"/>
    </source>
</evidence>
<feature type="region of interest" description="Disordered" evidence="1">
    <location>
        <begin position="1"/>
        <end position="51"/>
    </location>
</feature>
<dbReference type="AlphaFoldDB" id="A0AAQ3MAB0"/>
<feature type="compositionally biased region" description="Polar residues" evidence="1">
    <location>
        <begin position="153"/>
        <end position="165"/>
    </location>
</feature>
<sequence length="258" mass="27041">MSDDPSAPPNNVRTQRRSSFAGQTFADIFGTGIRSDASRTEGTNSPPQQGPITTAAVQAQRRRLSLATLGLSGSPDANNRFGPFRTAHRDSVGSVNSSALDESAIEDDSAPLPNPGTSPGNTFGRRMSFGARALRDVRTGSISAGSGGTSPGQNGTRSPPASTLQPGHARAPSGTISSRDAKGRGEGFNWSENLRTRAERTSIAGQGGLGATMPLPSPPGHDRSKSASISEAPAVKKPMQQRPDHFQERILKGDFYMD</sequence>
<evidence type="ECO:0000256" key="1">
    <source>
        <dbReference type="SAM" id="MobiDB-lite"/>
    </source>
</evidence>
<gene>
    <name evidence="2" type="ORF">R9X50_00671500</name>
</gene>
<protein>
    <submittedName>
        <fullName evidence="2">Uncharacterized protein</fullName>
    </submittedName>
</protein>
<name>A0AAQ3MAB0_9PEZI</name>
<dbReference type="Proteomes" id="UP001303373">
    <property type="component" value="Chromosome 11"/>
</dbReference>
<accession>A0AAQ3MAB0</accession>
<feature type="compositionally biased region" description="Polar residues" evidence="1">
    <location>
        <begin position="40"/>
        <end position="51"/>
    </location>
</feature>